<evidence type="ECO:0000313" key="1">
    <source>
        <dbReference type="EMBL" id="VDK23210.1"/>
    </source>
</evidence>
<proteinExistence type="predicted"/>
<reference evidence="1 2" key="2">
    <citation type="submission" date="2018-11" db="EMBL/GenBank/DDBJ databases">
        <authorList>
            <consortium name="Pathogen Informatics"/>
        </authorList>
    </citation>
    <scope>NUCLEOTIDE SEQUENCE [LARGE SCALE GENOMIC DNA]</scope>
</reference>
<dbReference type="WBParaSite" id="TASK_0000153501-mRNA-1">
    <property type="protein sequence ID" value="TASK_0000153501-mRNA-1"/>
    <property type="gene ID" value="TASK_0000153501"/>
</dbReference>
<organism evidence="3">
    <name type="scientific">Taenia asiatica</name>
    <name type="common">Asian tapeworm</name>
    <dbReference type="NCBI Taxonomy" id="60517"/>
    <lineage>
        <taxon>Eukaryota</taxon>
        <taxon>Metazoa</taxon>
        <taxon>Spiralia</taxon>
        <taxon>Lophotrochozoa</taxon>
        <taxon>Platyhelminthes</taxon>
        <taxon>Cestoda</taxon>
        <taxon>Eucestoda</taxon>
        <taxon>Cyclophyllidea</taxon>
        <taxon>Taeniidae</taxon>
        <taxon>Taenia</taxon>
    </lineage>
</organism>
<evidence type="ECO:0000313" key="2">
    <source>
        <dbReference type="Proteomes" id="UP000282613"/>
    </source>
</evidence>
<dbReference type="EMBL" id="UYRS01000431">
    <property type="protein sequence ID" value="VDK23210.1"/>
    <property type="molecule type" value="Genomic_DNA"/>
</dbReference>
<dbReference type="AlphaFoldDB" id="A0A0R3VVV0"/>
<protein>
    <submittedName>
        <fullName evidence="3">Secreted protein</fullName>
    </submittedName>
</protein>
<dbReference type="Proteomes" id="UP000282613">
    <property type="component" value="Unassembled WGS sequence"/>
</dbReference>
<sequence>MMHSDYHTGRLIMSRSLARFARSCALLLPLGSHDEAPCSGLSGMSADDLQSFDQSEPCR</sequence>
<reference evidence="3" key="1">
    <citation type="submission" date="2017-02" db="UniProtKB">
        <authorList>
            <consortium name="WormBaseParasite"/>
        </authorList>
    </citation>
    <scope>IDENTIFICATION</scope>
</reference>
<accession>A0A0R3VVV0</accession>
<gene>
    <name evidence="1" type="ORF">TASK_LOCUS1536</name>
</gene>
<evidence type="ECO:0000313" key="3">
    <source>
        <dbReference type="WBParaSite" id="TASK_0000153501-mRNA-1"/>
    </source>
</evidence>
<name>A0A0R3VVV0_TAEAS</name>
<keyword evidence="2" id="KW-1185">Reference proteome</keyword>